<evidence type="ECO:0000256" key="1">
    <source>
        <dbReference type="ARBA" id="ARBA00004141"/>
    </source>
</evidence>
<evidence type="ECO:0000256" key="3">
    <source>
        <dbReference type="ARBA" id="ARBA00022692"/>
    </source>
</evidence>
<comment type="subcellular location">
    <subcellularLocation>
        <location evidence="1">Membrane</location>
        <topology evidence="1">Multi-pass membrane protein</topology>
    </subcellularLocation>
</comment>
<feature type="transmembrane region" description="Helical" evidence="9">
    <location>
        <begin position="66"/>
        <end position="87"/>
    </location>
</feature>
<keyword evidence="4 9" id="KW-1133">Transmembrane helix</keyword>
<dbReference type="GO" id="GO:0005886">
    <property type="term" value="C:plasma membrane"/>
    <property type="evidence" value="ECO:0007669"/>
    <property type="project" value="TreeGrafter"/>
</dbReference>
<dbReference type="InterPro" id="IPR000276">
    <property type="entry name" value="GPCR_Rhodpsn"/>
</dbReference>
<dbReference type="InterPro" id="IPR000611">
    <property type="entry name" value="NPY_rcpt"/>
</dbReference>
<evidence type="ECO:0000313" key="11">
    <source>
        <dbReference type="EMBL" id="BAT25130.1"/>
    </source>
</evidence>
<keyword evidence="3 9" id="KW-0812">Transmembrane</keyword>
<dbReference type="SUPFAM" id="SSF81321">
    <property type="entry name" value="Family A G protein-coupled receptor-like"/>
    <property type="match status" value="1"/>
</dbReference>
<dbReference type="PROSITE" id="PS50262">
    <property type="entry name" value="G_PROTEIN_RECEP_F1_2"/>
    <property type="match status" value="1"/>
</dbReference>
<keyword evidence="6 9" id="KW-0472">Membrane</keyword>
<dbReference type="CDD" id="cd15001">
    <property type="entry name" value="7tmA_GPRnna14-like"/>
    <property type="match status" value="1"/>
</dbReference>
<keyword evidence="5" id="KW-0297">G-protein coupled receptor</keyword>
<dbReference type="PRINTS" id="PR01012">
    <property type="entry name" value="NRPEPTIDEYR"/>
</dbReference>
<sequence>MASSTTRESSTFGDFTSMSDFNISSGMINASDLDLFENANGSLESDYDYSTSDTSIPLDEILPVSFVYGMTFIVGVVGNLLVIAAVARDRRLRSITNIFLTSLACADLTLLCFCVPVKCIAFFSFTWALGYFLCKSVHYCQIVAMVCSVMTLTVMSIERNIAILSPLRSKRICTRRRARVVVLLLWLGSIILALPIFLGQTHKEVGKVFKAYWCIKDWDRPIYGILFESYMLLLLFMVPVCVMIVSYTTICLALSRGTKFWRQATSTRGTMSYPAYPNHTSRCSSTKSISSKGTPVDNMIHNSHRERMDKEKMKVIRMLIVVVVLFVVCWGPILINNLLVAFDVLDKLHVGPLKPLRMAMSLLSYLNSSINPLVYGFMSRHFRRGFRDAIRVCCSRPARRGVESRLHRVTRSNNMSCYYASDFRTSTVRTGTVRLSPVTEQIKVGDEEELDVSPVGSLRYGRKIWARTERVPHNVEDI</sequence>
<evidence type="ECO:0000256" key="7">
    <source>
        <dbReference type="ARBA" id="ARBA00023170"/>
    </source>
</evidence>
<feature type="transmembrane region" description="Helical" evidence="9">
    <location>
        <begin position="355"/>
        <end position="377"/>
    </location>
</feature>
<reference evidence="11" key="1">
    <citation type="submission" date="2015-10" db="EMBL/GenBank/DDBJ databases">
        <title>Endocannabinoids in Lymnaea alter learning and memory of aerial respiratory behaviour.</title>
        <authorList>
            <person name="Sunada H."/>
            <person name="Watanabe T."/>
            <person name="Hatakeyama D."/>
            <person name="Forest J."/>
            <person name="Sakakibara M."/>
            <person name="Ito E."/>
            <person name="Lukowiak K."/>
        </authorList>
    </citation>
    <scope>NUCLEOTIDE SEQUENCE</scope>
    <source>
        <tissue evidence="11">Central nervous system</tissue>
    </source>
</reference>
<feature type="domain" description="G-protein coupled receptors family 1 profile" evidence="10">
    <location>
        <begin position="78"/>
        <end position="375"/>
    </location>
</feature>
<gene>
    <name evidence="11" type="primary">LymCBr-like 2</name>
</gene>
<feature type="transmembrane region" description="Helical" evidence="9">
    <location>
        <begin position="230"/>
        <end position="254"/>
    </location>
</feature>
<evidence type="ECO:0000256" key="8">
    <source>
        <dbReference type="ARBA" id="ARBA00023224"/>
    </source>
</evidence>
<dbReference type="PANTHER" id="PTHR45695:SF15">
    <property type="entry name" value="OPSIN RH2"/>
    <property type="match status" value="1"/>
</dbReference>
<accession>A0A0P0YUU8</accession>
<proteinExistence type="evidence at transcript level"/>
<evidence type="ECO:0000259" key="10">
    <source>
        <dbReference type="PROSITE" id="PS50262"/>
    </source>
</evidence>
<dbReference type="AlphaFoldDB" id="A0A0P0YUU8"/>
<organism evidence="11">
    <name type="scientific">Lymnaea stagnalis</name>
    <name type="common">Great pond snail</name>
    <name type="synonym">Helix stagnalis</name>
    <dbReference type="NCBI Taxonomy" id="6523"/>
    <lineage>
        <taxon>Eukaryota</taxon>
        <taxon>Metazoa</taxon>
        <taxon>Spiralia</taxon>
        <taxon>Lophotrochozoa</taxon>
        <taxon>Mollusca</taxon>
        <taxon>Gastropoda</taxon>
        <taxon>Heterobranchia</taxon>
        <taxon>Euthyneura</taxon>
        <taxon>Panpulmonata</taxon>
        <taxon>Hygrophila</taxon>
        <taxon>Lymnaeoidea</taxon>
        <taxon>Lymnaeidae</taxon>
        <taxon>Lymnaea</taxon>
    </lineage>
</organism>
<keyword evidence="8" id="KW-0807">Transducer</keyword>
<evidence type="ECO:0000256" key="2">
    <source>
        <dbReference type="ARBA" id="ARBA00010663"/>
    </source>
</evidence>
<dbReference type="GO" id="GO:0004983">
    <property type="term" value="F:neuropeptide Y receptor activity"/>
    <property type="evidence" value="ECO:0007669"/>
    <property type="project" value="InterPro"/>
</dbReference>
<dbReference type="PANTHER" id="PTHR45695">
    <property type="entry name" value="LEUCOKININ RECEPTOR-RELATED"/>
    <property type="match status" value="1"/>
</dbReference>
<feature type="transmembrane region" description="Helical" evidence="9">
    <location>
        <begin position="178"/>
        <end position="198"/>
    </location>
</feature>
<dbReference type="Gene3D" id="1.20.1070.10">
    <property type="entry name" value="Rhodopsin 7-helix transmembrane proteins"/>
    <property type="match status" value="1"/>
</dbReference>
<feature type="transmembrane region" description="Helical" evidence="9">
    <location>
        <begin position="315"/>
        <end position="335"/>
    </location>
</feature>
<name>A0A0P0YUU8_LYMST</name>
<evidence type="ECO:0000256" key="9">
    <source>
        <dbReference type="SAM" id="Phobius"/>
    </source>
</evidence>
<feature type="transmembrane region" description="Helical" evidence="9">
    <location>
        <begin position="108"/>
        <end position="130"/>
    </location>
</feature>
<comment type="similarity">
    <text evidence="2">Belongs to the G-protein coupled receptor 1 family.</text>
</comment>
<keyword evidence="7 11" id="KW-0675">Receptor</keyword>
<feature type="transmembrane region" description="Helical" evidence="9">
    <location>
        <begin position="136"/>
        <end position="157"/>
    </location>
</feature>
<dbReference type="EMBL" id="LC093512">
    <property type="protein sequence ID" value="BAT25130.1"/>
    <property type="molecule type" value="mRNA"/>
</dbReference>
<dbReference type="PRINTS" id="PR00237">
    <property type="entry name" value="GPCRRHODOPSN"/>
</dbReference>
<dbReference type="InterPro" id="IPR017452">
    <property type="entry name" value="GPCR_Rhodpsn_7TM"/>
</dbReference>
<evidence type="ECO:0000256" key="5">
    <source>
        <dbReference type="ARBA" id="ARBA00023040"/>
    </source>
</evidence>
<evidence type="ECO:0000256" key="4">
    <source>
        <dbReference type="ARBA" id="ARBA00022989"/>
    </source>
</evidence>
<evidence type="ECO:0000256" key="6">
    <source>
        <dbReference type="ARBA" id="ARBA00023136"/>
    </source>
</evidence>
<protein>
    <submittedName>
        <fullName evidence="11">Cannabinoid receptor-like 2</fullName>
    </submittedName>
</protein>
<dbReference type="SMART" id="SM01381">
    <property type="entry name" value="7TM_GPCR_Srsx"/>
    <property type="match status" value="1"/>
</dbReference>
<dbReference type="Pfam" id="PF00001">
    <property type="entry name" value="7tm_1"/>
    <property type="match status" value="1"/>
</dbReference>